<dbReference type="PANTHER" id="PTHR31342">
    <property type="entry name" value="PROTEIN CHUP1, CHLOROPLASTIC"/>
    <property type="match status" value="1"/>
</dbReference>
<gene>
    <name evidence="3" type="ORF">EJB05_19310</name>
</gene>
<dbReference type="EMBL" id="RWGY01000011">
    <property type="protein sequence ID" value="TVU27809.1"/>
    <property type="molecule type" value="Genomic_DNA"/>
</dbReference>
<evidence type="ECO:0000256" key="2">
    <source>
        <dbReference type="SAM" id="MobiDB-lite"/>
    </source>
</evidence>
<evidence type="ECO:0000313" key="3">
    <source>
        <dbReference type="EMBL" id="TVU27809.1"/>
    </source>
</evidence>
<organism evidence="3 4">
    <name type="scientific">Eragrostis curvula</name>
    <name type="common">weeping love grass</name>
    <dbReference type="NCBI Taxonomy" id="38414"/>
    <lineage>
        <taxon>Eukaryota</taxon>
        <taxon>Viridiplantae</taxon>
        <taxon>Streptophyta</taxon>
        <taxon>Embryophyta</taxon>
        <taxon>Tracheophyta</taxon>
        <taxon>Spermatophyta</taxon>
        <taxon>Magnoliopsida</taxon>
        <taxon>Liliopsida</taxon>
        <taxon>Poales</taxon>
        <taxon>Poaceae</taxon>
        <taxon>PACMAD clade</taxon>
        <taxon>Chloridoideae</taxon>
        <taxon>Eragrostideae</taxon>
        <taxon>Eragrostidinae</taxon>
        <taxon>Eragrostis</taxon>
    </lineage>
</organism>
<dbReference type="Gramene" id="TVU27809">
    <property type="protein sequence ID" value="TVU27809"/>
    <property type="gene ID" value="EJB05_19310"/>
</dbReference>
<comment type="caution">
    <text evidence="3">The sequence shown here is derived from an EMBL/GenBank/DDBJ whole genome shotgun (WGS) entry which is preliminary data.</text>
</comment>
<evidence type="ECO:0000313" key="4">
    <source>
        <dbReference type="Proteomes" id="UP000324897"/>
    </source>
</evidence>
<keyword evidence="1" id="KW-0175">Coiled coil</keyword>
<evidence type="ECO:0000256" key="1">
    <source>
        <dbReference type="ARBA" id="ARBA00023054"/>
    </source>
</evidence>
<proteinExistence type="predicted"/>
<feature type="compositionally biased region" description="Polar residues" evidence="2">
    <location>
        <begin position="327"/>
        <end position="367"/>
    </location>
</feature>
<reference evidence="3 4" key="1">
    <citation type="journal article" date="2019" name="Sci. Rep.">
        <title>A high-quality genome of Eragrostis curvula grass provides insights into Poaceae evolution and supports new strategies to enhance forage quality.</title>
        <authorList>
            <person name="Carballo J."/>
            <person name="Santos B.A.C.M."/>
            <person name="Zappacosta D."/>
            <person name="Garbus I."/>
            <person name="Selva J.P."/>
            <person name="Gallo C.A."/>
            <person name="Diaz A."/>
            <person name="Albertini E."/>
            <person name="Caccamo M."/>
            <person name="Echenique V."/>
        </authorList>
    </citation>
    <scope>NUCLEOTIDE SEQUENCE [LARGE SCALE GENOMIC DNA]</scope>
    <source>
        <strain evidence="4">cv. Victoria</strain>
        <tissue evidence="3">Leaf</tissue>
    </source>
</reference>
<feature type="region of interest" description="Disordered" evidence="2">
    <location>
        <begin position="430"/>
        <end position="461"/>
    </location>
</feature>
<sequence>MASCILHRALSFSNVPTDRRDLLSSQEASGVSGRPEGLALLTTISEGGGSCSRSSPLVNHSLLEKKLVSKILRLREALDLPCQGSCDPLDELLCDTLEALKIAYPKCLSGLSGPRTSSVQQALVDLHMVLRSVLDCHDEHKQMHSEKHTIAESQSLVEIGEHAIKMLDQVTPIAKEKFSSMESSKGPNAAGAAWSEDLQESRTLPPVLCRPRSPSHRKHVGDHQSDKAVIAIPTSLMEETKIQKAPRQDAAESDFIGKHGQAFRCEPPPTPAGDCLLQTTPSSMSPHPLSAPPPSPVPIMGLPMLLQPWEVMQDDNATAARSPPPTAQSDQAASTANQNATLTIGSENKSSRASSVSMDSHENTQPLVQELSLPVRNALPPPTPSPSQIAAKAPPPPPPGNISAVLHAKRAASKLKRSTQMGSLYRHLRDRVEGSDCTHGGKKRQGKKAKAPAGTKGDAGQGMADALAEMTKRSAYFRQIEEDAENHAATILELKDDIDSFQSKDMAEVARFHQHVEQQLVCLTDETQVLSRFEGFPSKKLESLRMAAALYSKLDGAVSTLKGWKLATPLSQQLDKIEGYFNKIKDDVDMIERNKDEEMKRFHSHGIHFDFGVLVRIKECMVDLSSNCMELALKECQDAKVAAAESTRATSLSRMLWRVFQLAFRVYNFAGGQDDRADRLTSILALEIEAHPL</sequence>
<protein>
    <recommendedName>
        <fullName evidence="5">Hydroxyproline-rich glycoprotein family protein</fullName>
    </recommendedName>
</protein>
<name>A0A5J9UV99_9POAL</name>
<dbReference type="Proteomes" id="UP000324897">
    <property type="component" value="Chromosome 1"/>
</dbReference>
<dbReference type="OrthoDB" id="2020598at2759"/>
<dbReference type="PANTHER" id="PTHR31342:SF16">
    <property type="entry name" value="TALIN_MIDDLE DOMAIN-CONTAINING PROTEIN"/>
    <property type="match status" value="1"/>
</dbReference>
<keyword evidence="4" id="KW-1185">Reference proteome</keyword>
<accession>A0A5J9UV99</accession>
<feature type="region of interest" description="Disordered" evidence="2">
    <location>
        <begin position="268"/>
        <end position="294"/>
    </location>
</feature>
<dbReference type="AlphaFoldDB" id="A0A5J9UV99"/>
<evidence type="ECO:0008006" key="5">
    <source>
        <dbReference type="Google" id="ProtNLM"/>
    </source>
</evidence>
<feature type="compositionally biased region" description="Basic residues" evidence="2">
    <location>
        <begin position="440"/>
        <end position="450"/>
    </location>
</feature>
<feature type="region of interest" description="Disordered" evidence="2">
    <location>
        <begin position="316"/>
        <end position="403"/>
    </location>
</feature>
<dbReference type="InterPro" id="IPR040265">
    <property type="entry name" value="CHUP1/IPGA1-like"/>
</dbReference>